<proteinExistence type="predicted"/>
<accession>A0A212J158</accession>
<organism evidence="1">
    <name type="scientific">uncultured delta proteobacterium</name>
    <dbReference type="NCBI Taxonomy" id="34034"/>
    <lineage>
        <taxon>Bacteria</taxon>
        <taxon>Deltaproteobacteria</taxon>
        <taxon>environmental samples</taxon>
    </lineage>
</organism>
<name>A0A212J158_9DELT</name>
<dbReference type="EMBL" id="FLUQ01000001">
    <property type="protein sequence ID" value="SBV93160.1"/>
    <property type="molecule type" value="Genomic_DNA"/>
</dbReference>
<gene>
    <name evidence="1" type="ORF">KL86DPRO_10485</name>
</gene>
<sequence>MGDTKEKQPGSIYYALFIPSQGKYFIIFPDFCHALPRVSTLEECPHAARELLNNILLRHLIDREPLPVPSCRRVAEANTLDYIRRVSYPLDGDAPICAIPYDRKTFDHMAARVTAFRASASGGNNATTRR</sequence>
<evidence type="ECO:0000313" key="1">
    <source>
        <dbReference type="EMBL" id="SBV93160.1"/>
    </source>
</evidence>
<dbReference type="Gene3D" id="3.30.160.250">
    <property type="match status" value="1"/>
</dbReference>
<protein>
    <recommendedName>
        <fullName evidence="2">HicB-like antitoxin of toxin-antitoxin system domain-containing protein</fullName>
    </recommendedName>
</protein>
<reference evidence="1" key="1">
    <citation type="submission" date="2016-04" db="EMBL/GenBank/DDBJ databases">
        <authorList>
            <person name="Evans L.H."/>
            <person name="Alamgir A."/>
            <person name="Owens N."/>
            <person name="Weber N.D."/>
            <person name="Virtaneva K."/>
            <person name="Barbian K."/>
            <person name="Babar A."/>
            <person name="Rosenke K."/>
        </authorList>
    </citation>
    <scope>NUCLEOTIDE SEQUENCE</scope>
    <source>
        <strain evidence="1">86</strain>
    </source>
</reference>
<evidence type="ECO:0008006" key="2">
    <source>
        <dbReference type="Google" id="ProtNLM"/>
    </source>
</evidence>
<dbReference type="AlphaFoldDB" id="A0A212J158"/>